<keyword evidence="1" id="KW-0812">Transmembrane</keyword>
<dbReference type="Proteomes" id="UP001055039">
    <property type="component" value="Unassembled WGS sequence"/>
</dbReference>
<accession>A0ABQ4U9M3</accession>
<name>A0ABQ4U9M3_9HYPH</name>
<feature type="transmembrane region" description="Helical" evidence="1">
    <location>
        <begin position="31"/>
        <end position="53"/>
    </location>
</feature>
<reference evidence="2" key="1">
    <citation type="journal article" date="2021" name="Front. Microbiol.">
        <title>Comprehensive Comparative Genomics and Phenotyping of Methylobacterium Species.</title>
        <authorList>
            <person name="Alessa O."/>
            <person name="Ogura Y."/>
            <person name="Fujitani Y."/>
            <person name="Takami H."/>
            <person name="Hayashi T."/>
            <person name="Sahin N."/>
            <person name="Tani A."/>
        </authorList>
    </citation>
    <scope>NUCLEOTIDE SEQUENCE</scope>
    <source>
        <strain evidence="2">NBRC 15686</strain>
    </source>
</reference>
<feature type="transmembrane region" description="Helical" evidence="1">
    <location>
        <begin position="7"/>
        <end position="25"/>
    </location>
</feature>
<protein>
    <submittedName>
        <fullName evidence="2">Uncharacterized protein</fullName>
    </submittedName>
</protein>
<comment type="caution">
    <text evidence="2">The sequence shown here is derived from an EMBL/GenBank/DDBJ whole genome shotgun (WGS) entry which is preliminary data.</text>
</comment>
<evidence type="ECO:0000256" key="1">
    <source>
        <dbReference type="SAM" id="Phobius"/>
    </source>
</evidence>
<keyword evidence="1" id="KW-0472">Membrane</keyword>
<sequence length="60" mass="6609">MSERATQFLWWAAGHAVWVSIGGAFLANTDFVGFVIPLLINGPMIAVNLNWFADEMGWPA</sequence>
<gene>
    <name evidence="2" type="ORF">LNAOJCKE_0921</name>
</gene>
<keyword evidence="1" id="KW-1133">Transmembrane helix</keyword>
<proteinExistence type="predicted"/>
<evidence type="ECO:0000313" key="2">
    <source>
        <dbReference type="EMBL" id="GJE63723.1"/>
    </source>
</evidence>
<keyword evidence="3" id="KW-1185">Reference proteome</keyword>
<dbReference type="RefSeq" id="WP_238222720.1">
    <property type="nucleotide sequence ID" value="NZ_BAAADH010000001.1"/>
</dbReference>
<evidence type="ECO:0000313" key="3">
    <source>
        <dbReference type="Proteomes" id="UP001055039"/>
    </source>
</evidence>
<organism evidence="2 3">
    <name type="scientific">Methylorubrum aminovorans</name>
    <dbReference type="NCBI Taxonomy" id="269069"/>
    <lineage>
        <taxon>Bacteria</taxon>
        <taxon>Pseudomonadati</taxon>
        <taxon>Pseudomonadota</taxon>
        <taxon>Alphaproteobacteria</taxon>
        <taxon>Hyphomicrobiales</taxon>
        <taxon>Methylobacteriaceae</taxon>
        <taxon>Methylorubrum</taxon>
    </lineage>
</organism>
<dbReference type="EMBL" id="BPRC01000001">
    <property type="protein sequence ID" value="GJE63723.1"/>
    <property type="molecule type" value="Genomic_DNA"/>
</dbReference>
<reference evidence="2" key="2">
    <citation type="submission" date="2021-08" db="EMBL/GenBank/DDBJ databases">
        <authorList>
            <person name="Tani A."/>
            <person name="Ola A."/>
            <person name="Ogura Y."/>
            <person name="Katsura K."/>
            <person name="Hayashi T."/>
        </authorList>
    </citation>
    <scope>NUCLEOTIDE SEQUENCE</scope>
    <source>
        <strain evidence="2">NBRC 15686</strain>
    </source>
</reference>